<evidence type="ECO:0000313" key="7">
    <source>
        <dbReference type="EMBL" id="ABK15829.1"/>
    </source>
</evidence>
<dbReference type="Gene3D" id="3.30.700.10">
    <property type="entry name" value="Glycoprotein, Type 4 Pilin"/>
    <property type="match status" value="1"/>
</dbReference>
<keyword evidence="3 6" id="KW-0812">Transmembrane</keyword>
<evidence type="ECO:0000313" key="8">
    <source>
        <dbReference type="Proteomes" id="UP000001784"/>
    </source>
</evidence>
<sequence precursor="true">MFIKMRESKGFTLVELMIVVAIIGILAAVAVPYYQKYIQKSRMVSKVFPGMHAIETNMGTYFSFKNTLLDVGSTATFGQFVQDADTKCFSPSWAGEYLLITIKDPTLCQELKALTGMTLSATPRMDTSRTKIRGWALAGPLAVQLGLEGEQ</sequence>
<evidence type="ECO:0000256" key="6">
    <source>
        <dbReference type="SAM" id="Phobius"/>
    </source>
</evidence>
<evidence type="ECO:0000256" key="3">
    <source>
        <dbReference type="ARBA" id="ARBA00022692"/>
    </source>
</evidence>
<dbReference type="AlphaFoldDB" id="A0LEH7"/>
<reference evidence="7 8" key="1">
    <citation type="submission" date="2006-10" db="EMBL/GenBank/DDBJ databases">
        <title>Complete sequence of Syntrophobacter fumaroxidans MPOB.</title>
        <authorList>
            <consortium name="US DOE Joint Genome Institute"/>
            <person name="Copeland A."/>
            <person name="Lucas S."/>
            <person name="Lapidus A."/>
            <person name="Barry K."/>
            <person name="Detter J.C."/>
            <person name="Glavina del Rio T."/>
            <person name="Hammon N."/>
            <person name="Israni S."/>
            <person name="Pitluck S."/>
            <person name="Goltsman E.G."/>
            <person name="Martinez M."/>
            <person name="Schmutz J."/>
            <person name="Larimer F."/>
            <person name="Land M."/>
            <person name="Hauser L."/>
            <person name="Kyrpides N."/>
            <person name="Kim E."/>
            <person name="Boone D.R."/>
            <person name="Brockman F."/>
            <person name="Culley D."/>
            <person name="Ferry J."/>
            <person name="Gunsalus R."/>
            <person name="McInerney M.J."/>
            <person name="Morrison M."/>
            <person name="Plugge C."/>
            <person name="Rohlin L."/>
            <person name="Scholten J."/>
            <person name="Sieber J."/>
            <person name="Stams A.J.M."/>
            <person name="Worm P."/>
            <person name="Henstra A.M."/>
            <person name="Richardson P."/>
        </authorList>
    </citation>
    <scope>NUCLEOTIDE SEQUENCE [LARGE SCALE GENOMIC DNA]</scope>
    <source>
        <strain evidence="8">DSM 10017 / MPOB</strain>
    </source>
</reference>
<dbReference type="Proteomes" id="UP000001784">
    <property type="component" value="Chromosome"/>
</dbReference>
<name>A0LEH7_SYNFM</name>
<dbReference type="SUPFAM" id="SSF54523">
    <property type="entry name" value="Pili subunits"/>
    <property type="match status" value="1"/>
</dbReference>
<dbReference type="eggNOG" id="COG4969">
    <property type="taxonomic scope" value="Bacteria"/>
</dbReference>
<keyword evidence="8" id="KW-1185">Reference proteome</keyword>
<dbReference type="InterPro" id="IPR045584">
    <property type="entry name" value="Pilin-like"/>
</dbReference>
<organism evidence="7 8">
    <name type="scientific">Syntrophobacter fumaroxidans (strain DSM 10017 / MPOB)</name>
    <dbReference type="NCBI Taxonomy" id="335543"/>
    <lineage>
        <taxon>Bacteria</taxon>
        <taxon>Pseudomonadati</taxon>
        <taxon>Thermodesulfobacteriota</taxon>
        <taxon>Syntrophobacteria</taxon>
        <taxon>Syntrophobacterales</taxon>
        <taxon>Syntrophobacteraceae</taxon>
        <taxon>Syntrophobacter</taxon>
    </lineage>
</organism>
<dbReference type="STRING" id="335543.Sfum_0126"/>
<evidence type="ECO:0000256" key="4">
    <source>
        <dbReference type="ARBA" id="ARBA00022989"/>
    </source>
</evidence>
<feature type="transmembrane region" description="Helical" evidence="6">
    <location>
        <begin position="12"/>
        <end position="34"/>
    </location>
</feature>
<dbReference type="GO" id="GO:0016020">
    <property type="term" value="C:membrane"/>
    <property type="evidence" value="ECO:0007669"/>
    <property type="project" value="UniProtKB-SubCell"/>
</dbReference>
<dbReference type="InParanoid" id="A0LEH7"/>
<gene>
    <name evidence="7" type="ordered locus">Sfum_0126</name>
</gene>
<evidence type="ECO:0000256" key="1">
    <source>
        <dbReference type="ARBA" id="ARBA00004167"/>
    </source>
</evidence>
<proteinExistence type="predicted"/>
<keyword evidence="5 6" id="KW-0472">Membrane</keyword>
<dbReference type="EMBL" id="CP000478">
    <property type="protein sequence ID" value="ABK15829.1"/>
    <property type="molecule type" value="Genomic_DNA"/>
</dbReference>
<dbReference type="KEGG" id="sfu:Sfum_0126"/>
<dbReference type="HOGENOM" id="CLU_150096_0_0_7"/>
<dbReference type="PANTHER" id="PTHR30093">
    <property type="entry name" value="GENERAL SECRETION PATHWAY PROTEIN G"/>
    <property type="match status" value="1"/>
</dbReference>
<comment type="subcellular location">
    <subcellularLocation>
        <location evidence="1">Membrane</location>
        <topology evidence="1">Single-pass membrane protein</topology>
    </subcellularLocation>
</comment>
<accession>A0LEH7</accession>
<dbReference type="NCBIfam" id="TIGR02532">
    <property type="entry name" value="IV_pilin_GFxxxE"/>
    <property type="match status" value="1"/>
</dbReference>
<keyword evidence="2" id="KW-0488">Methylation</keyword>
<dbReference type="Pfam" id="PF07963">
    <property type="entry name" value="N_methyl"/>
    <property type="match status" value="1"/>
</dbReference>
<keyword evidence="4 6" id="KW-1133">Transmembrane helix</keyword>
<dbReference type="PANTHER" id="PTHR30093:SF44">
    <property type="entry name" value="TYPE II SECRETION SYSTEM CORE PROTEIN G"/>
    <property type="match status" value="1"/>
</dbReference>
<evidence type="ECO:0000256" key="5">
    <source>
        <dbReference type="ARBA" id="ARBA00023136"/>
    </source>
</evidence>
<evidence type="ECO:0000256" key="2">
    <source>
        <dbReference type="ARBA" id="ARBA00022481"/>
    </source>
</evidence>
<protein>
    <submittedName>
        <fullName evidence="7">Tfp pilus assembly protein PilE-like</fullName>
    </submittedName>
</protein>
<dbReference type="InterPro" id="IPR012902">
    <property type="entry name" value="N_methyl_site"/>
</dbReference>
<dbReference type="PROSITE" id="PS00409">
    <property type="entry name" value="PROKAR_NTER_METHYL"/>
    <property type="match status" value="1"/>
</dbReference>